<evidence type="ECO:0000256" key="2">
    <source>
        <dbReference type="SAM" id="Phobius"/>
    </source>
</evidence>
<dbReference type="EMBL" id="RHHB01000039">
    <property type="protein sequence ID" value="RNB45959.1"/>
    <property type="molecule type" value="Genomic_DNA"/>
</dbReference>
<dbReference type="GO" id="GO:0005975">
    <property type="term" value="P:carbohydrate metabolic process"/>
    <property type="evidence" value="ECO:0007669"/>
    <property type="project" value="UniProtKB-ARBA"/>
</dbReference>
<feature type="compositionally biased region" description="Pro residues" evidence="1">
    <location>
        <begin position="84"/>
        <end position="101"/>
    </location>
</feature>
<keyword evidence="2" id="KW-0472">Membrane</keyword>
<proteinExistence type="predicted"/>
<dbReference type="InterPro" id="IPR013783">
    <property type="entry name" value="Ig-like_fold"/>
</dbReference>
<dbReference type="RefSeq" id="WP_245989430.1">
    <property type="nucleotide sequence ID" value="NZ_RHHB01000039.1"/>
</dbReference>
<feature type="domain" description="Bacterial Ig" evidence="3">
    <location>
        <begin position="136"/>
        <end position="197"/>
    </location>
</feature>
<keyword evidence="2" id="KW-0812">Transmembrane</keyword>
<gene>
    <name evidence="4" type="ORF">EDM22_14885</name>
</gene>
<dbReference type="InterPro" id="IPR041498">
    <property type="entry name" value="Big_6"/>
</dbReference>
<feature type="transmembrane region" description="Helical" evidence="2">
    <location>
        <begin position="6"/>
        <end position="30"/>
    </location>
</feature>
<evidence type="ECO:0000313" key="4">
    <source>
        <dbReference type="EMBL" id="RNB45959.1"/>
    </source>
</evidence>
<accession>A0A3M8A3Z0</accession>
<dbReference type="Gene3D" id="2.60.40.10">
    <property type="entry name" value="Immunoglobulins"/>
    <property type="match status" value="1"/>
</dbReference>
<organism evidence="4 5">
    <name type="scientific">Agromyces tardus</name>
    <dbReference type="NCBI Taxonomy" id="2583849"/>
    <lineage>
        <taxon>Bacteria</taxon>
        <taxon>Bacillati</taxon>
        <taxon>Actinomycetota</taxon>
        <taxon>Actinomycetes</taxon>
        <taxon>Micrococcales</taxon>
        <taxon>Microbacteriaceae</taxon>
        <taxon>Agromyces</taxon>
    </lineage>
</organism>
<reference evidence="4 5" key="1">
    <citation type="submission" date="2018-10" db="EMBL/GenBank/DDBJ databases">
        <title>Isolation, diversity and antibacterial activity of antinobacteria from the wheat rhizosphere soil.</title>
        <authorList>
            <person name="Sun T."/>
        </authorList>
    </citation>
    <scope>NUCLEOTIDE SEQUENCE [LARGE SCALE GENOMIC DNA]</scope>
    <source>
        <strain evidence="4 5">SJ-23</strain>
    </source>
</reference>
<feature type="region of interest" description="Disordered" evidence="1">
    <location>
        <begin position="64"/>
        <end position="101"/>
    </location>
</feature>
<evidence type="ECO:0000313" key="5">
    <source>
        <dbReference type="Proteomes" id="UP000275048"/>
    </source>
</evidence>
<dbReference type="Proteomes" id="UP000275048">
    <property type="component" value="Unassembled WGS sequence"/>
</dbReference>
<dbReference type="Pfam" id="PF17936">
    <property type="entry name" value="Big_6"/>
    <property type="match status" value="1"/>
</dbReference>
<evidence type="ECO:0000259" key="3">
    <source>
        <dbReference type="Pfam" id="PF17936"/>
    </source>
</evidence>
<protein>
    <recommendedName>
        <fullName evidence="3">Bacterial Ig domain-containing protein</fullName>
    </recommendedName>
</protein>
<feature type="compositionally biased region" description="Low complexity" evidence="1">
    <location>
        <begin position="68"/>
        <end position="83"/>
    </location>
</feature>
<keyword evidence="2" id="KW-1133">Transmembrane helix</keyword>
<keyword evidence="5" id="KW-1185">Reference proteome</keyword>
<sequence>TGAAGGGASVGAGIGGLVLVAAAITAVVVLPNLGAEESSVSAPLSAAAAPAQPVAERPAISPIPAETPVADAPAPDAADELIPAPAPAPAPDPAPEPAPSPVPAAPPVVVPVPVDSIALAPVIAFVDAVGGLVDPILSGTAEPGATVTVSADTGGTWTVTADADGAWSVLAAGLPAGTTVLVAAQTDAAGNASPASEPTSVTLTPPTLELGGNGAFLLATLAGVPGADVEVLVDGVPFTVLTVDPSGTADYAAFLPGNVSVDVAVRYVADGRTGPAADAVRG</sequence>
<dbReference type="AlphaFoldDB" id="A0A3M8A3Z0"/>
<feature type="non-terminal residue" evidence="4">
    <location>
        <position position="1"/>
    </location>
</feature>
<comment type="caution">
    <text evidence="4">The sequence shown here is derived from an EMBL/GenBank/DDBJ whole genome shotgun (WGS) entry which is preliminary data.</text>
</comment>
<evidence type="ECO:0000256" key="1">
    <source>
        <dbReference type="SAM" id="MobiDB-lite"/>
    </source>
</evidence>
<name>A0A3M8A3Z0_9MICO</name>